<accession>A0A9W6G7I3</accession>
<organism evidence="1 2">
    <name type="scientific">Glycomyces algeriensis</name>
    <dbReference type="NCBI Taxonomy" id="256037"/>
    <lineage>
        <taxon>Bacteria</taxon>
        <taxon>Bacillati</taxon>
        <taxon>Actinomycetota</taxon>
        <taxon>Actinomycetes</taxon>
        <taxon>Glycomycetales</taxon>
        <taxon>Glycomycetaceae</taxon>
        <taxon>Glycomyces</taxon>
    </lineage>
</organism>
<keyword evidence="2" id="KW-1185">Reference proteome</keyword>
<evidence type="ECO:0000313" key="1">
    <source>
        <dbReference type="EMBL" id="GLI41767.1"/>
    </source>
</evidence>
<comment type="caution">
    <text evidence="1">The sequence shown here is derived from an EMBL/GenBank/DDBJ whole genome shotgun (WGS) entry which is preliminary data.</text>
</comment>
<dbReference type="AlphaFoldDB" id="A0A9W6G7I3"/>
<evidence type="ECO:0000313" key="2">
    <source>
        <dbReference type="Proteomes" id="UP001144313"/>
    </source>
</evidence>
<gene>
    <name evidence="1" type="ORF">GALLR39Z86_16170</name>
</gene>
<dbReference type="EMBL" id="BSDT01000001">
    <property type="protein sequence ID" value="GLI41767.1"/>
    <property type="molecule type" value="Genomic_DNA"/>
</dbReference>
<dbReference type="Proteomes" id="UP001144313">
    <property type="component" value="Unassembled WGS sequence"/>
</dbReference>
<protein>
    <submittedName>
        <fullName evidence="1">Uncharacterized protein</fullName>
    </submittedName>
</protein>
<sequence length="103" mass="11803">MRPDAGISVTRWFHFHPTPPVYLRIQPIRLYDRELTPSNPPLAQCRRIGPLRPMEASGIRHEPFAYAPNEEWRGHLESWGFVAIGAPSTAVLHSRVPPRGDIW</sequence>
<proteinExistence type="predicted"/>
<name>A0A9W6G7I3_9ACTN</name>
<reference evidence="1" key="1">
    <citation type="submission" date="2022-12" db="EMBL/GenBank/DDBJ databases">
        <title>Reference genome sequencing for broad-spectrum identification of bacterial and archaeal isolates by mass spectrometry.</title>
        <authorList>
            <person name="Sekiguchi Y."/>
            <person name="Tourlousse D.M."/>
        </authorList>
    </citation>
    <scope>NUCLEOTIDE SEQUENCE</scope>
    <source>
        <strain evidence="1">LLR39Z86</strain>
    </source>
</reference>